<dbReference type="AlphaFoldDB" id="A0A7S1WCF9"/>
<proteinExistence type="predicted"/>
<gene>
    <name evidence="1" type="ORF">ACAT0790_LOCUS36890</name>
</gene>
<sequence length="105" mass="11765">MAATDYYKVLNEQVLQAYTDCANWRLFLVDGTAHVFNLDEWRYYNQDITGSWYSGPLGDVADTGSPIIAEYAVDEGNYPDFVCEGEQVDPAEAGDSVTYCDSNLR</sequence>
<name>A0A7S1WCF9_ALECA</name>
<organism evidence="1">
    <name type="scientific">Alexandrium catenella</name>
    <name type="common">Red tide dinoflagellate</name>
    <name type="synonym">Gonyaulax catenella</name>
    <dbReference type="NCBI Taxonomy" id="2925"/>
    <lineage>
        <taxon>Eukaryota</taxon>
        <taxon>Sar</taxon>
        <taxon>Alveolata</taxon>
        <taxon>Dinophyceae</taxon>
        <taxon>Gonyaulacales</taxon>
        <taxon>Pyrocystaceae</taxon>
        <taxon>Alexandrium</taxon>
    </lineage>
</organism>
<reference evidence="1" key="1">
    <citation type="submission" date="2021-01" db="EMBL/GenBank/DDBJ databases">
        <authorList>
            <person name="Corre E."/>
            <person name="Pelletier E."/>
            <person name="Niang G."/>
            <person name="Scheremetjew M."/>
            <person name="Finn R."/>
            <person name="Kale V."/>
            <person name="Holt S."/>
            <person name="Cochrane G."/>
            <person name="Meng A."/>
            <person name="Brown T."/>
            <person name="Cohen L."/>
        </authorList>
    </citation>
    <scope>NUCLEOTIDE SEQUENCE</scope>
    <source>
        <strain evidence="1">OF101</strain>
    </source>
</reference>
<dbReference type="EMBL" id="HBGE01061584">
    <property type="protein sequence ID" value="CAD9160125.1"/>
    <property type="molecule type" value="Transcribed_RNA"/>
</dbReference>
<evidence type="ECO:0000313" key="1">
    <source>
        <dbReference type="EMBL" id="CAD9160125.1"/>
    </source>
</evidence>
<protein>
    <submittedName>
        <fullName evidence="1">Uncharacterized protein</fullName>
    </submittedName>
</protein>
<accession>A0A7S1WCF9</accession>